<dbReference type="Pfam" id="PF11973">
    <property type="entry name" value="NQRA_SLBB"/>
    <property type="match status" value="1"/>
</dbReference>
<evidence type="ECO:0000259" key="11">
    <source>
        <dbReference type="Pfam" id="PF24836"/>
    </source>
</evidence>
<gene>
    <name evidence="8" type="primary">nqrA</name>
    <name evidence="12" type="ORF">ACHKAR_01200</name>
</gene>
<dbReference type="PANTHER" id="PTHR37839:SF1">
    <property type="entry name" value="NA(+)-TRANSLOCATING NADH-QUINONE REDUCTASE SUBUNIT A"/>
    <property type="match status" value="1"/>
</dbReference>
<dbReference type="Pfam" id="PF05896">
    <property type="entry name" value="NQRA_N"/>
    <property type="match status" value="1"/>
</dbReference>
<keyword evidence="4 8" id="KW-0915">Sodium</keyword>
<evidence type="ECO:0000256" key="1">
    <source>
        <dbReference type="ARBA" id="ARBA00022448"/>
    </source>
</evidence>
<comment type="catalytic activity">
    <reaction evidence="8">
        <text>a ubiquinone + n Na(+)(in) + NADH + H(+) = a ubiquinol + n Na(+)(out) + NAD(+)</text>
        <dbReference type="Rhea" id="RHEA:47748"/>
        <dbReference type="Rhea" id="RHEA-COMP:9565"/>
        <dbReference type="Rhea" id="RHEA-COMP:9566"/>
        <dbReference type="ChEBI" id="CHEBI:15378"/>
        <dbReference type="ChEBI" id="CHEBI:16389"/>
        <dbReference type="ChEBI" id="CHEBI:17976"/>
        <dbReference type="ChEBI" id="CHEBI:29101"/>
        <dbReference type="ChEBI" id="CHEBI:57540"/>
        <dbReference type="ChEBI" id="CHEBI:57945"/>
        <dbReference type="EC" id="7.2.1.1"/>
    </reaction>
</comment>
<organism evidence="12 13">
    <name type="scientific">Marinoscillum luteum</name>
    <dbReference type="NCBI Taxonomy" id="861051"/>
    <lineage>
        <taxon>Bacteria</taxon>
        <taxon>Pseudomonadati</taxon>
        <taxon>Bacteroidota</taxon>
        <taxon>Cytophagia</taxon>
        <taxon>Cytophagales</taxon>
        <taxon>Reichenbachiellaceae</taxon>
        <taxon>Marinoscillum</taxon>
    </lineage>
</organism>
<dbReference type="InterPro" id="IPR008703">
    <property type="entry name" value="NqrA"/>
</dbReference>
<dbReference type="HAMAP" id="MF_00425">
    <property type="entry name" value="NqrA"/>
    <property type="match status" value="1"/>
</dbReference>
<evidence type="ECO:0000256" key="8">
    <source>
        <dbReference type="HAMAP-Rule" id="MF_00425"/>
    </source>
</evidence>
<dbReference type="Proteomes" id="UP001610063">
    <property type="component" value="Unassembled WGS sequence"/>
</dbReference>
<accession>A0ABW7N311</accession>
<sequence length="454" mass="50233">MSKTIKLKKGFDINLAGKPEKKISESSHSETYALKPTDFINMSRPKLLVKEGDTVKAGTAMLYDKMSEGVKYCSPVSGEVVEIKRGEKRKLLEIKILADKEVVFEKFKTFSTSDLANLSKEEALEQMQAGGVWPNIIQRPFGIVANAEDTPKAIFISAFDTNPLAPDVAFQLGDKEKFFQAGLDVLRKLTLGKVHLNINGQAEVPQVFAQANGVELNKFSGPHPAGNVGVQIHHLDPISKKDIVWTVAPYGVAQIGQLFLEGKYDASKLVAVTGSEVKNPGYVKTYSGVMLEKLFGSEVPTGHLRFIAGNPLTGENCGKAGYLGYYHNQVTVIPEGDYEEFLGWIKPSTKKLSFHKAIGLLSFLNRGKEYTVDTNTHGEDRPFVVSGEFEKVLPMDILPTYLFKAIISEDYDDMEALGIFELIEEDVALCEFIDPSKNEIQKILREGIEMIKNS</sequence>
<evidence type="ECO:0000256" key="6">
    <source>
        <dbReference type="ARBA" id="ARBA00023075"/>
    </source>
</evidence>
<evidence type="ECO:0000259" key="9">
    <source>
        <dbReference type="Pfam" id="PF05896"/>
    </source>
</evidence>
<evidence type="ECO:0000313" key="13">
    <source>
        <dbReference type="Proteomes" id="UP001610063"/>
    </source>
</evidence>
<name>A0ABW7N311_9BACT</name>
<feature type="domain" description="NqrA second alpha/beta" evidence="11">
    <location>
        <begin position="119"/>
        <end position="263"/>
    </location>
</feature>
<dbReference type="InterPro" id="IPR056148">
    <property type="entry name" value="NQRA_2nd"/>
</dbReference>
<evidence type="ECO:0000259" key="10">
    <source>
        <dbReference type="Pfam" id="PF11973"/>
    </source>
</evidence>
<comment type="function">
    <text evidence="8">NQR complex catalyzes the reduction of ubiquinone-1 to ubiquinol by two successive reactions, coupled with the transport of Na(+) ions from the cytoplasm to the periplasm. NqrA to NqrE are probably involved in the second step, the conversion of ubisemiquinone to ubiquinol.</text>
</comment>
<dbReference type="RefSeq" id="WP_395415833.1">
    <property type="nucleotide sequence ID" value="NZ_JBIPKE010000008.1"/>
</dbReference>
<comment type="caution">
    <text evidence="12">The sequence shown here is derived from an EMBL/GenBank/DDBJ whole genome shotgun (WGS) entry which is preliminary data.</text>
</comment>
<dbReference type="NCBIfam" id="TIGR01936">
    <property type="entry name" value="nqrA"/>
    <property type="match status" value="1"/>
</dbReference>
<keyword evidence="2 8" id="KW-1278">Translocase</keyword>
<evidence type="ECO:0000256" key="4">
    <source>
        <dbReference type="ARBA" id="ARBA00023053"/>
    </source>
</evidence>
<feature type="domain" description="Na(+)-translocating NADH-quinone reductase subunit A C-terminal" evidence="10">
    <location>
        <begin position="270"/>
        <end position="317"/>
    </location>
</feature>
<keyword evidence="7 8" id="KW-0739">Sodium transport</keyword>
<evidence type="ECO:0000256" key="7">
    <source>
        <dbReference type="ARBA" id="ARBA00023201"/>
    </source>
</evidence>
<proteinExistence type="inferred from homology"/>
<dbReference type="Pfam" id="PF24836">
    <property type="entry name" value="NQRA_2nd"/>
    <property type="match status" value="1"/>
</dbReference>
<dbReference type="InterPro" id="IPR022615">
    <property type="entry name" value="NqrA_C_domain"/>
</dbReference>
<feature type="domain" description="NqrA N-terminal barrel-sandwich hybrid" evidence="9">
    <location>
        <begin position="5"/>
        <end position="98"/>
    </location>
</feature>
<dbReference type="InterPro" id="IPR056147">
    <property type="entry name" value="NQRA_N"/>
</dbReference>
<keyword evidence="3 8" id="KW-0520">NAD</keyword>
<comment type="subunit">
    <text evidence="8">Composed of six subunits; NqrA, NqrB, NqrC, NqrD, NqrE and NqrF.</text>
</comment>
<dbReference type="EC" id="7.2.1.1" evidence="8"/>
<keyword evidence="5 8" id="KW-0406">Ion transport</keyword>
<evidence type="ECO:0000313" key="12">
    <source>
        <dbReference type="EMBL" id="MFH6982030.1"/>
    </source>
</evidence>
<keyword evidence="6 8" id="KW-0830">Ubiquinone</keyword>
<dbReference type="NCBIfam" id="NF003761">
    <property type="entry name" value="PRK05352.1-4"/>
    <property type="match status" value="1"/>
</dbReference>
<dbReference type="PANTHER" id="PTHR37839">
    <property type="entry name" value="NA(+)-TRANSLOCATING NADH-QUINONE REDUCTASE SUBUNIT A"/>
    <property type="match status" value="1"/>
</dbReference>
<evidence type="ECO:0000256" key="3">
    <source>
        <dbReference type="ARBA" id="ARBA00023027"/>
    </source>
</evidence>
<dbReference type="EMBL" id="JBIPKE010000008">
    <property type="protein sequence ID" value="MFH6982030.1"/>
    <property type="molecule type" value="Genomic_DNA"/>
</dbReference>
<evidence type="ECO:0000256" key="2">
    <source>
        <dbReference type="ARBA" id="ARBA00022967"/>
    </source>
</evidence>
<reference evidence="12 13" key="1">
    <citation type="journal article" date="2013" name="Int. J. Syst. Evol. Microbiol.">
        <title>Marinoscillum luteum sp. nov., isolated from marine sediment.</title>
        <authorList>
            <person name="Cha I.T."/>
            <person name="Park S.J."/>
            <person name="Kim S.J."/>
            <person name="Kim J.G."/>
            <person name="Jung M.Y."/>
            <person name="Shin K.S."/>
            <person name="Kwon K.K."/>
            <person name="Yang S.H."/>
            <person name="Seo Y.S."/>
            <person name="Rhee S.K."/>
        </authorList>
    </citation>
    <scope>NUCLEOTIDE SEQUENCE [LARGE SCALE GENOMIC DNA]</scope>
    <source>
        <strain evidence="12 13">KCTC 23939</strain>
    </source>
</reference>
<comment type="similarity">
    <text evidence="8">Belongs to the NqrA family.</text>
</comment>
<evidence type="ECO:0000256" key="5">
    <source>
        <dbReference type="ARBA" id="ARBA00023065"/>
    </source>
</evidence>
<keyword evidence="13" id="KW-1185">Reference proteome</keyword>
<keyword evidence="1 8" id="KW-0813">Transport</keyword>
<protein>
    <recommendedName>
        <fullName evidence="8">Na(+)-translocating NADH-quinone reductase subunit A</fullName>
        <shortName evidence="8">Na(+)-NQR subunit A</shortName>
        <shortName evidence="8">Na(+)-translocating NQR subunit A</shortName>
        <ecNumber evidence="8">7.2.1.1</ecNumber>
    </recommendedName>
    <alternativeName>
        <fullName evidence="8">NQR complex subunit A</fullName>
    </alternativeName>
    <alternativeName>
        <fullName evidence="8">NQR-1 subunit A</fullName>
    </alternativeName>
</protein>